<dbReference type="Proteomes" id="UP000221024">
    <property type="component" value="Unassembled WGS sequence"/>
</dbReference>
<evidence type="ECO:0000313" key="2">
    <source>
        <dbReference type="Proteomes" id="UP000221024"/>
    </source>
</evidence>
<sequence>MTIDAQARRVLEPRGLDRDHLLIGAKALAQQMIEQSASSEHPLQSMVYDVWGLYNDGLPKCRLTTTDDGDLVFTAQFHTEDDDVHAVRRQAVSVEELERLCNPGA</sequence>
<name>A0A2H3NJQ6_9BACT</name>
<accession>A0A2H3NJQ6</accession>
<keyword evidence="2" id="KW-1185">Reference proteome</keyword>
<comment type="caution">
    <text evidence="1">The sequence shown here is derived from an EMBL/GenBank/DDBJ whole genome shotgun (WGS) entry which is preliminary data.</text>
</comment>
<organism evidence="1 2">
    <name type="scientific">Longimonas halophila</name>
    <dbReference type="NCBI Taxonomy" id="1469170"/>
    <lineage>
        <taxon>Bacteria</taxon>
        <taxon>Pseudomonadati</taxon>
        <taxon>Rhodothermota</taxon>
        <taxon>Rhodothermia</taxon>
        <taxon>Rhodothermales</taxon>
        <taxon>Salisaetaceae</taxon>
        <taxon>Longimonas</taxon>
    </lineage>
</organism>
<protein>
    <submittedName>
        <fullName evidence="1">Uncharacterized protein</fullName>
    </submittedName>
</protein>
<dbReference type="AlphaFoldDB" id="A0A2H3NJQ6"/>
<dbReference type="OrthoDB" id="1495626at2"/>
<dbReference type="EMBL" id="PDEP01000011">
    <property type="protein sequence ID" value="PEN05732.1"/>
    <property type="molecule type" value="Genomic_DNA"/>
</dbReference>
<dbReference type="RefSeq" id="WP_098062794.1">
    <property type="nucleotide sequence ID" value="NZ_PDEP01000011.1"/>
</dbReference>
<reference evidence="1 2" key="1">
    <citation type="submission" date="2017-10" db="EMBL/GenBank/DDBJ databases">
        <title>Draft genome of Longimonas halophila.</title>
        <authorList>
            <person name="Goh K.M."/>
            <person name="Shamsir M.S."/>
            <person name="Lim S.W."/>
        </authorList>
    </citation>
    <scope>NUCLEOTIDE SEQUENCE [LARGE SCALE GENOMIC DNA]</scope>
    <source>
        <strain evidence="1 2">KCTC 42399</strain>
    </source>
</reference>
<gene>
    <name evidence="1" type="ORF">CRI93_11535</name>
</gene>
<evidence type="ECO:0000313" key="1">
    <source>
        <dbReference type="EMBL" id="PEN05732.1"/>
    </source>
</evidence>
<proteinExistence type="predicted"/>